<dbReference type="Gene3D" id="3.30.519.10">
    <property type="entry name" value="Guanine Nucleotide Dissociation Inhibitor, domain 2"/>
    <property type="match status" value="2"/>
</dbReference>
<feature type="region of interest" description="Disordered" evidence="5">
    <location>
        <begin position="138"/>
        <end position="192"/>
    </location>
</feature>
<feature type="domain" description="RAE1/2" evidence="6">
    <location>
        <begin position="737"/>
        <end position="781"/>
    </location>
</feature>
<dbReference type="PRINTS" id="PR00891">
    <property type="entry name" value="RABGDIREP"/>
</dbReference>
<sequence>MADNLPTEFDAIVVGTGMTECILAAALARIGKNVLHIDRNDHYGGDWASFNMDSMRRWIANHRGEECPPSVMEIPEYSSLLHYLSINPKTENEEAAEEKEKPSPASLLLEGELLVEARMESSTITNVVEKIFVREKSEVEVSKEPSESEQQGTADTQQSTETEQKGVTNAQQTTASASKTHTNEDEQEPSVESVIAEALACTEEEMKEEKEEEDENKSESAMDEAIMCTPSYDTVPTGADAQDTHIMNSTSETLEPQPTADADARVGTEEKPATEPSSQSPLCDAQSVDDDSESTAPVADADAGAITDADTKSAAGSITDTAEAAAAVANAAASSPAQADAAAAAAEWTMERIMKRWRRFNLDLEPKLLFSRGSLVELLVSSNIARYAEFKILTQVLTLLDGRLERVPCSRADVFSSKKVSVIEKRMLMKFIQFCLGYENTPAEYAGFEDRPFSEFLMSRKLTPNLRHFVLHSIAMVTEDCPTERALGETRRFLQSLGRFGNSPFLWPMYGSGELPQCFCRLCAVFGGIYCLRRMPQCVVIDAASNRCKAIVCNENQRISCDWLIMEASYAPEQYVPRPETRRSISRAILITDGALLKEKQEQLTLMSLPVGMPGRSPVRLLELGPSTMACPRDLRIVHLTCVGGGDAQLDLAPTIDRLFAVAEPPSEAERAAPPGESGERETIGGAAATEAERAGPPGGSDEQETTGGVAAMEAELLAPPGGSGEREAASGAVAAEDRGETDDGKPKLLWSLFFNCQDTTDELAVSEDCPDNVVVCGGPDWTLDFEHSVQEAKDLFRRICPDEEFLPRAPDPDEIVFGDYENPAPTDGFRELATDAESRNNNGGGPTPAADDDRTPAPAAVAPPVDVTHGEMGTHQPDNGGGGFYEQESAVAKDNSSRPSTEEEQD</sequence>
<dbReference type="InterPro" id="IPR054420">
    <property type="entry name" value="RAE1_2_domI_C"/>
</dbReference>
<dbReference type="PANTHER" id="PTHR11787:SF4">
    <property type="entry name" value="CHM, RAB ESCORT PROTEIN 1"/>
    <property type="match status" value="1"/>
</dbReference>
<dbReference type="Pfam" id="PF22603">
    <property type="entry name" value="RAE1_2_domI_C"/>
    <property type="match status" value="1"/>
</dbReference>
<dbReference type="Proteomes" id="UP000695022">
    <property type="component" value="Unplaced"/>
</dbReference>
<dbReference type="PANTHER" id="PTHR11787">
    <property type="entry name" value="RAB GDP-DISSOCIATION INHIBITOR"/>
    <property type="match status" value="1"/>
</dbReference>
<gene>
    <name evidence="8" type="primary">LOC106815746</name>
</gene>
<evidence type="ECO:0000256" key="4">
    <source>
        <dbReference type="ARBA" id="ARBA00022490"/>
    </source>
</evidence>
<organism evidence="7 8">
    <name type="scientific">Priapulus caudatus</name>
    <name type="common">Priapulid worm</name>
    <dbReference type="NCBI Taxonomy" id="37621"/>
    <lineage>
        <taxon>Eukaryota</taxon>
        <taxon>Metazoa</taxon>
        <taxon>Ecdysozoa</taxon>
        <taxon>Scalidophora</taxon>
        <taxon>Priapulida</taxon>
        <taxon>Priapulimorpha</taxon>
        <taxon>Priapulimorphida</taxon>
        <taxon>Priapulidae</taxon>
        <taxon>Priapulus</taxon>
    </lineage>
</organism>
<evidence type="ECO:0000256" key="3">
    <source>
        <dbReference type="ARBA" id="ARBA00022468"/>
    </source>
</evidence>
<comment type="subcellular location">
    <subcellularLocation>
        <location evidence="1">Cytoplasm</location>
        <location evidence="1">Cytosol</location>
    </subcellularLocation>
</comment>
<dbReference type="Pfam" id="PF00996">
    <property type="entry name" value="GDI"/>
    <property type="match status" value="2"/>
</dbReference>
<dbReference type="InterPro" id="IPR001738">
    <property type="entry name" value="Rab_escort"/>
</dbReference>
<evidence type="ECO:0000256" key="2">
    <source>
        <dbReference type="ARBA" id="ARBA00005593"/>
    </source>
</evidence>
<evidence type="ECO:0000313" key="8">
    <source>
        <dbReference type="RefSeq" id="XP_014675743.1"/>
    </source>
</evidence>
<feature type="compositionally biased region" description="Polar residues" evidence="5">
    <location>
        <begin position="150"/>
        <end position="180"/>
    </location>
</feature>
<keyword evidence="7" id="KW-1185">Reference proteome</keyword>
<protein>
    <submittedName>
        <fullName evidence="8">Rab proteins geranylgeranyltransferase component A 2-like</fullName>
    </submittedName>
</protein>
<evidence type="ECO:0000256" key="5">
    <source>
        <dbReference type="SAM" id="MobiDB-lite"/>
    </source>
</evidence>
<dbReference type="InterPro" id="IPR036188">
    <property type="entry name" value="FAD/NAD-bd_sf"/>
</dbReference>
<feature type="region of interest" description="Disordered" evidence="5">
    <location>
        <begin position="719"/>
        <end position="744"/>
    </location>
</feature>
<accession>A0ABM1EU72</accession>
<evidence type="ECO:0000259" key="6">
    <source>
        <dbReference type="Pfam" id="PF22603"/>
    </source>
</evidence>
<feature type="region of interest" description="Disordered" evidence="5">
    <location>
        <begin position="248"/>
        <end position="304"/>
    </location>
</feature>
<comment type="similarity">
    <text evidence="2">Belongs to the Rab GDI family.</text>
</comment>
<feature type="compositionally biased region" description="Basic and acidic residues" evidence="5">
    <location>
        <begin position="262"/>
        <end position="273"/>
    </location>
</feature>
<feature type="region of interest" description="Disordered" evidence="5">
    <location>
        <begin position="663"/>
        <end position="683"/>
    </location>
</feature>
<dbReference type="SUPFAM" id="SSF51905">
    <property type="entry name" value="FAD/NAD(P)-binding domain"/>
    <property type="match status" value="2"/>
</dbReference>
<dbReference type="GeneID" id="106815746"/>
<dbReference type="PIRSF" id="PIRSF016550">
    <property type="entry name" value="Rab_ger_ger_transf_A_euk"/>
    <property type="match status" value="1"/>
</dbReference>
<keyword evidence="3" id="KW-0343">GTPase activation</keyword>
<feature type="compositionally biased region" description="Low complexity" evidence="5">
    <location>
        <begin position="857"/>
        <end position="868"/>
    </location>
</feature>
<dbReference type="SUPFAM" id="SSF54373">
    <property type="entry name" value="FAD-linked reductases, C-terminal domain"/>
    <property type="match status" value="1"/>
</dbReference>
<dbReference type="InterPro" id="IPR018203">
    <property type="entry name" value="GDP_dissociation_inhibitor"/>
</dbReference>
<keyword evidence="4" id="KW-0963">Cytoplasm</keyword>
<proteinExistence type="inferred from homology"/>
<feature type="region of interest" description="Disordered" evidence="5">
    <location>
        <begin position="835"/>
        <end position="907"/>
    </location>
</feature>
<name>A0ABM1EU72_PRICU</name>
<dbReference type="RefSeq" id="XP_014675743.1">
    <property type="nucleotide sequence ID" value="XM_014820257.1"/>
</dbReference>
<evidence type="ECO:0000256" key="1">
    <source>
        <dbReference type="ARBA" id="ARBA00004514"/>
    </source>
</evidence>
<reference evidence="8" key="1">
    <citation type="submission" date="2025-08" db="UniProtKB">
        <authorList>
            <consortium name="RefSeq"/>
        </authorList>
    </citation>
    <scope>IDENTIFICATION</scope>
</reference>
<dbReference type="Gene3D" id="3.50.50.60">
    <property type="entry name" value="FAD/NAD(P)-binding domain"/>
    <property type="match status" value="2"/>
</dbReference>
<evidence type="ECO:0000313" key="7">
    <source>
        <dbReference type="Proteomes" id="UP000695022"/>
    </source>
</evidence>